<reference evidence="2" key="2">
    <citation type="submission" date="2016-07" db="EMBL/GenBank/DDBJ databases">
        <authorList>
            <person name="Kauffman K."/>
            <person name="Arevalo P."/>
            <person name="Polz M.F."/>
        </authorList>
    </citation>
    <scope>NUCLEOTIDE SEQUENCE</scope>
    <source>
        <strain evidence="2">10N.261.52.F7</strain>
    </source>
</reference>
<name>A0AB36XNW6_9VIBR</name>
<organism evidence="2">
    <name type="scientific">Vibrio lentus</name>
    <dbReference type="NCBI Taxonomy" id="136468"/>
    <lineage>
        <taxon>Bacteria</taxon>
        <taxon>Pseudomonadati</taxon>
        <taxon>Pseudomonadota</taxon>
        <taxon>Gammaproteobacteria</taxon>
        <taxon>Vibrionales</taxon>
        <taxon>Vibrionaceae</taxon>
        <taxon>Vibrio</taxon>
    </lineage>
</organism>
<evidence type="ECO:0000256" key="1">
    <source>
        <dbReference type="SAM" id="SignalP"/>
    </source>
</evidence>
<proteinExistence type="predicted"/>
<reference key="1">
    <citation type="submission" date="2016-07" db="EMBL/GenBank/DDBJ databases">
        <title>Nontailed viruses are major unrecognized killers of bacteria in the ocean.</title>
        <authorList>
            <person name="Kauffman K."/>
            <person name="Hussain F."/>
            <person name="Yang J."/>
            <person name="Arevalo P."/>
            <person name="Brown J."/>
            <person name="Cutler M."/>
            <person name="Kelly L."/>
            <person name="Polz M.F."/>
        </authorList>
    </citation>
    <scope>NUCLEOTIDE SEQUENCE [LARGE SCALE GENOMIC DNA]</scope>
    <source>
        <strain>10N.261.52.F7</strain>
    </source>
</reference>
<dbReference type="EMBL" id="MCXM01000011">
    <property type="protein sequence ID" value="PMK47911.1"/>
    <property type="molecule type" value="Genomic_DNA"/>
</dbReference>
<sequence>MKYVILLLLLASNVVCAQPTWMLNIASDPSTFTGIGVGESLANAKLDAKNQIASSIRSTHSFAISKVVNTTRLEGTSETSSISKSNANNVLLPELMWPHIERYNGVYYVMGKIRKNDLIALYERTLAITASEYSKQLVLNELTLQDYLKLLSGREKIALAAERASIIYDDSSKGKEFHALFLSLNKKLNQYSNKSCIKIFYKGSSSFERKMFEPMVEQVLASSGITVDTLVSCEPVKINVNSDGSKVNGQRIDKIKLFVELGSPVIVSKTVTFGGRSSGSKKSSYSNAVDNFIQYFNENNPFMGYLLDTSKSTLVIN</sequence>
<keyword evidence="1" id="KW-0732">Signal</keyword>
<reference evidence="2" key="3">
    <citation type="journal article" date="2018" name="Nature">
        <title>A major lineage of non-tailed dsDNA viruses as unrecognized killers of marine bacteria.</title>
        <authorList>
            <person name="Kauffman K.M."/>
            <person name="Hussain F.A."/>
            <person name="Yang J."/>
            <person name="Arevalo P."/>
            <person name="Brown J.M."/>
            <person name="Chang W.K."/>
            <person name="VanInsberghe D."/>
            <person name="Elsherbini J."/>
            <person name="Sharma R.S."/>
            <person name="Cutler M.B."/>
            <person name="Kelly L."/>
            <person name="Polz M.F."/>
        </authorList>
    </citation>
    <scope>NUCLEOTIDE SEQUENCE</scope>
    <source>
        <strain evidence="2">10N.261.52.F7</strain>
    </source>
</reference>
<dbReference type="Gene3D" id="3.10.28.20">
    <property type="entry name" value="Acetamidase/Formamidase-like domains"/>
    <property type="match status" value="1"/>
</dbReference>
<comment type="caution">
    <text evidence="2">The sequence shown here is derived from an EMBL/GenBank/DDBJ whole genome shotgun (WGS) entry which is preliminary data.</text>
</comment>
<feature type="chain" id="PRO_5044225801" description="LPP20 lipoprotein" evidence="1">
    <location>
        <begin position="18"/>
        <end position="317"/>
    </location>
</feature>
<gene>
    <name evidence="2" type="ORF">BCT99_13620</name>
</gene>
<dbReference type="AlphaFoldDB" id="A0AB36XNW6"/>
<dbReference type="RefSeq" id="WP_157933313.1">
    <property type="nucleotide sequence ID" value="NZ_CP094659.1"/>
</dbReference>
<accession>A0AB36XNW6</accession>
<evidence type="ECO:0008006" key="3">
    <source>
        <dbReference type="Google" id="ProtNLM"/>
    </source>
</evidence>
<protein>
    <recommendedName>
        <fullName evidence="3">LPP20 lipoprotein</fullName>
    </recommendedName>
</protein>
<feature type="signal peptide" evidence="1">
    <location>
        <begin position="1"/>
        <end position="17"/>
    </location>
</feature>
<evidence type="ECO:0000313" key="2">
    <source>
        <dbReference type="EMBL" id="PMK47911.1"/>
    </source>
</evidence>